<feature type="compositionally biased region" description="Pro residues" evidence="2">
    <location>
        <begin position="127"/>
        <end position="138"/>
    </location>
</feature>
<accession>A0A811JXM1</accession>
<evidence type="ECO:0000256" key="3">
    <source>
        <dbReference type="SAM" id="Phobius"/>
    </source>
</evidence>
<dbReference type="EMBL" id="CAJFDH010000001">
    <property type="protein sequence ID" value="CAD5207763.1"/>
    <property type="molecule type" value="Genomic_DNA"/>
</dbReference>
<name>A0A811JXM1_9BILA</name>
<evidence type="ECO:0000256" key="1">
    <source>
        <dbReference type="ARBA" id="ARBA00022737"/>
    </source>
</evidence>
<dbReference type="PANTHER" id="PTHR37456:SF6">
    <property type="entry name" value="COLLAGEN ALPHA-1(XXIII) CHAIN-LIKE ISOFORM X2"/>
    <property type="match status" value="1"/>
</dbReference>
<feature type="compositionally biased region" description="Gly residues" evidence="2">
    <location>
        <begin position="188"/>
        <end position="205"/>
    </location>
</feature>
<feature type="compositionally biased region" description="Basic and acidic residues" evidence="2">
    <location>
        <begin position="398"/>
        <end position="409"/>
    </location>
</feature>
<dbReference type="PANTHER" id="PTHR37456">
    <property type="entry name" value="SI:CH211-266K2.1"/>
    <property type="match status" value="1"/>
</dbReference>
<organism evidence="4 5">
    <name type="scientific">Bursaphelenchus okinawaensis</name>
    <dbReference type="NCBI Taxonomy" id="465554"/>
    <lineage>
        <taxon>Eukaryota</taxon>
        <taxon>Metazoa</taxon>
        <taxon>Ecdysozoa</taxon>
        <taxon>Nematoda</taxon>
        <taxon>Chromadorea</taxon>
        <taxon>Rhabditida</taxon>
        <taxon>Tylenchina</taxon>
        <taxon>Tylenchomorpha</taxon>
        <taxon>Aphelenchoidea</taxon>
        <taxon>Aphelenchoididae</taxon>
        <taxon>Bursaphelenchus</taxon>
    </lineage>
</organism>
<feature type="transmembrane region" description="Helical" evidence="3">
    <location>
        <begin position="6"/>
        <end position="29"/>
    </location>
</feature>
<evidence type="ECO:0000313" key="4">
    <source>
        <dbReference type="EMBL" id="CAD5207763.1"/>
    </source>
</evidence>
<feature type="region of interest" description="Disordered" evidence="2">
    <location>
        <begin position="127"/>
        <end position="466"/>
    </location>
</feature>
<protein>
    <recommendedName>
        <fullName evidence="6">Col_cuticle_N domain-containing protein</fullName>
    </recommendedName>
</protein>
<dbReference type="InterPro" id="IPR008160">
    <property type="entry name" value="Collagen"/>
</dbReference>
<proteinExistence type="predicted"/>
<feature type="compositionally biased region" description="Pro residues" evidence="2">
    <location>
        <begin position="78"/>
        <end position="89"/>
    </location>
</feature>
<feature type="region of interest" description="Disordered" evidence="2">
    <location>
        <begin position="66"/>
        <end position="107"/>
    </location>
</feature>
<keyword evidence="1" id="KW-0677">Repeat</keyword>
<gene>
    <name evidence="4" type="ORF">BOKJ2_LOCUS2360</name>
</gene>
<feature type="compositionally biased region" description="Polar residues" evidence="2">
    <location>
        <begin position="294"/>
        <end position="315"/>
    </location>
</feature>
<feature type="compositionally biased region" description="Basic and acidic residues" evidence="2">
    <location>
        <begin position="235"/>
        <end position="250"/>
    </location>
</feature>
<dbReference type="OrthoDB" id="5983381at2759"/>
<evidence type="ECO:0008006" key="6">
    <source>
        <dbReference type="Google" id="ProtNLM"/>
    </source>
</evidence>
<feature type="compositionally biased region" description="Basic and acidic residues" evidence="2">
    <location>
        <begin position="150"/>
        <end position="159"/>
    </location>
</feature>
<keyword evidence="3" id="KW-1133">Transmembrane helix</keyword>
<evidence type="ECO:0000313" key="5">
    <source>
        <dbReference type="Proteomes" id="UP000614601"/>
    </source>
</evidence>
<comment type="caution">
    <text evidence="4">The sequence shown here is derived from an EMBL/GenBank/DDBJ whole genome shotgun (WGS) entry which is preliminary data.</text>
</comment>
<feature type="compositionally biased region" description="Acidic residues" evidence="2">
    <location>
        <begin position="430"/>
        <end position="440"/>
    </location>
</feature>
<feature type="compositionally biased region" description="Low complexity" evidence="2">
    <location>
        <begin position="316"/>
        <end position="343"/>
    </location>
</feature>
<dbReference type="Pfam" id="PF01391">
    <property type="entry name" value="Collagen"/>
    <property type="match status" value="1"/>
</dbReference>
<dbReference type="EMBL" id="CAJFCW020000001">
    <property type="protein sequence ID" value="CAG9086587.1"/>
    <property type="molecule type" value="Genomic_DNA"/>
</dbReference>
<evidence type="ECO:0000256" key="2">
    <source>
        <dbReference type="SAM" id="MobiDB-lite"/>
    </source>
</evidence>
<sequence length="466" mass="49448">MLYKAIGGATIMIASATMIIQLVLMPLVLQQTEKMHLMFESRLKRFHHDARAFDEQLNQLRSIIPNSNDRVRRQLNNCPPPTPGPPGLPGLPGEDGEEGNAGFDGPAGLDAQALLMEEARKCVICPAGPPGPTGPPGPQGYQGRAGNKGKVGEAGKDGFDGEPGPEGFNGHPGQPGKTGKKGTDGRPAQGGTGPPGPKGGKGPIGPTGAQGPRGKRNYVYGPPGPEGKHGPRGYDGLEGKPGSRGEKGPKGEAGLNAKFCPCPGELKNGKPKSGLVPQAQFSRETASKEHQSQERSGTGQISGTSGLEAQNVGTSNENQYQNEQKQYQNEQKQPQLPQQPQEESTLHDSDAPPAPSAPTKRTFAAPMAEQILAAAPPADAAPPAPRKDYEDFYPNYDQNKRNDYDEDHVQGQNDGAGSHNGADNVQQDQVVDDQQLEEVVTESPEVDQTSPTQRRFVYVTKRPRAA</sequence>
<keyword evidence="3" id="KW-0472">Membrane</keyword>
<keyword evidence="3" id="KW-0812">Transmembrane</keyword>
<reference evidence="4" key="1">
    <citation type="submission" date="2020-09" db="EMBL/GenBank/DDBJ databases">
        <authorList>
            <person name="Kikuchi T."/>
        </authorList>
    </citation>
    <scope>NUCLEOTIDE SEQUENCE</scope>
    <source>
        <strain evidence="4">SH1</strain>
    </source>
</reference>
<keyword evidence="5" id="KW-1185">Reference proteome</keyword>
<dbReference type="InterPro" id="IPR050938">
    <property type="entry name" value="Collagen_Structural_Proteins"/>
</dbReference>
<dbReference type="Proteomes" id="UP000783686">
    <property type="component" value="Unassembled WGS sequence"/>
</dbReference>
<dbReference type="Proteomes" id="UP000614601">
    <property type="component" value="Unassembled WGS sequence"/>
</dbReference>
<dbReference type="AlphaFoldDB" id="A0A811JXM1"/>